<dbReference type="STRING" id="341454.A0A4S2N720"/>
<dbReference type="InterPro" id="IPR008501">
    <property type="entry name" value="THOC7/Mft1"/>
</dbReference>
<dbReference type="AlphaFoldDB" id="A0A4S2N720"/>
<proteinExistence type="predicted"/>
<keyword evidence="2" id="KW-0539">Nucleus</keyword>
<feature type="compositionally biased region" description="Basic and acidic residues" evidence="3">
    <location>
        <begin position="171"/>
        <end position="181"/>
    </location>
</feature>
<organism evidence="4 5">
    <name type="scientific">Ascodesmis nigricans</name>
    <dbReference type="NCBI Taxonomy" id="341454"/>
    <lineage>
        <taxon>Eukaryota</taxon>
        <taxon>Fungi</taxon>
        <taxon>Dikarya</taxon>
        <taxon>Ascomycota</taxon>
        <taxon>Pezizomycotina</taxon>
        <taxon>Pezizomycetes</taxon>
        <taxon>Pezizales</taxon>
        <taxon>Ascodesmidaceae</taxon>
        <taxon>Ascodesmis</taxon>
    </lineage>
</organism>
<dbReference type="InParanoid" id="A0A4S2N720"/>
<evidence type="ECO:0000256" key="1">
    <source>
        <dbReference type="ARBA" id="ARBA00004123"/>
    </source>
</evidence>
<dbReference type="EMBL" id="ML220112">
    <property type="protein sequence ID" value="TGZ85142.1"/>
    <property type="molecule type" value="Genomic_DNA"/>
</dbReference>
<keyword evidence="5" id="KW-1185">Reference proteome</keyword>
<feature type="compositionally biased region" description="Acidic residues" evidence="3">
    <location>
        <begin position="182"/>
        <end position="199"/>
    </location>
</feature>
<reference evidence="4 5" key="1">
    <citation type="submission" date="2019-04" db="EMBL/GenBank/DDBJ databases">
        <title>Comparative genomics and transcriptomics to analyze fruiting body development in filamentous ascomycetes.</title>
        <authorList>
            <consortium name="DOE Joint Genome Institute"/>
            <person name="Lutkenhaus R."/>
            <person name="Traeger S."/>
            <person name="Breuer J."/>
            <person name="Kuo A."/>
            <person name="Lipzen A."/>
            <person name="Pangilinan J."/>
            <person name="Dilworth D."/>
            <person name="Sandor L."/>
            <person name="Poggeler S."/>
            <person name="Barry K."/>
            <person name="Grigoriev I.V."/>
            <person name="Nowrousian M."/>
        </authorList>
    </citation>
    <scope>NUCLEOTIDE SEQUENCE [LARGE SCALE GENOMIC DNA]</scope>
    <source>
        <strain evidence="4 5">CBS 389.68</strain>
    </source>
</reference>
<sequence length="223" mass="25823">MSLPEEDLIKSRPLLFESRPFTRIPKRILLPPATTHTLIDTDFLPLLTSLPRHQLLLQTSVAEIARYSASVENIHALTATARETLTSLHSELAEAEAEKKNRLEYDAIVESFITTTKERGETEGAIRRLVEECEELEREARGYEEVWVGRKRTFEGIVGQLEGMWKQIKEEKEEHERREGMSEGEEEEVEEGEEEEEVEEGGKRRGKEEEKIEIREEDRMDTS</sequence>
<protein>
    <submittedName>
        <fullName evidence="4">Uncharacterized protein</fullName>
    </submittedName>
</protein>
<dbReference type="OrthoDB" id="205166at2759"/>
<evidence type="ECO:0000256" key="2">
    <source>
        <dbReference type="ARBA" id="ARBA00023242"/>
    </source>
</evidence>
<dbReference type="GO" id="GO:0006397">
    <property type="term" value="P:mRNA processing"/>
    <property type="evidence" value="ECO:0007669"/>
    <property type="project" value="InterPro"/>
</dbReference>
<gene>
    <name evidence="4" type="ORF">EX30DRAFT_326118</name>
</gene>
<evidence type="ECO:0000313" key="5">
    <source>
        <dbReference type="Proteomes" id="UP000298138"/>
    </source>
</evidence>
<dbReference type="Pfam" id="PF05615">
    <property type="entry name" value="THOC7"/>
    <property type="match status" value="1"/>
</dbReference>
<evidence type="ECO:0000313" key="4">
    <source>
        <dbReference type="EMBL" id="TGZ85142.1"/>
    </source>
</evidence>
<dbReference type="Proteomes" id="UP000298138">
    <property type="component" value="Unassembled WGS sequence"/>
</dbReference>
<name>A0A4S2N720_9PEZI</name>
<feature type="compositionally biased region" description="Basic and acidic residues" evidence="3">
    <location>
        <begin position="200"/>
        <end position="223"/>
    </location>
</feature>
<accession>A0A4S2N720</accession>
<evidence type="ECO:0000256" key="3">
    <source>
        <dbReference type="SAM" id="MobiDB-lite"/>
    </source>
</evidence>
<comment type="subcellular location">
    <subcellularLocation>
        <location evidence="1">Nucleus</location>
    </subcellularLocation>
</comment>
<feature type="region of interest" description="Disordered" evidence="3">
    <location>
        <begin position="171"/>
        <end position="223"/>
    </location>
</feature>
<dbReference type="GO" id="GO:0000445">
    <property type="term" value="C:THO complex part of transcription export complex"/>
    <property type="evidence" value="ECO:0007669"/>
    <property type="project" value="InterPro"/>
</dbReference>